<dbReference type="RefSeq" id="WP_344874914.1">
    <property type="nucleotide sequence ID" value="NZ_BAABAL010000008.1"/>
</dbReference>
<protein>
    <recommendedName>
        <fullName evidence="3">Immunity protein Imm1</fullName>
    </recommendedName>
</protein>
<evidence type="ECO:0000313" key="2">
    <source>
        <dbReference type="Proteomes" id="UP001501747"/>
    </source>
</evidence>
<reference evidence="2" key="1">
    <citation type="journal article" date="2019" name="Int. J. Syst. Evol. Microbiol.">
        <title>The Global Catalogue of Microorganisms (GCM) 10K type strain sequencing project: providing services to taxonomists for standard genome sequencing and annotation.</title>
        <authorList>
            <consortium name="The Broad Institute Genomics Platform"/>
            <consortium name="The Broad Institute Genome Sequencing Center for Infectious Disease"/>
            <person name="Wu L."/>
            <person name="Ma J."/>
        </authorList>
    </citation>
    <scope>NUCLEOTIDE SEQUENCE [LARGE SCALE GENOMIC DNA]</scope>
    <source>
        <strain evidence="2">JCM 17342</strain>
    </source>
</reference>
<gene>
    <name evidence="1" type="ORF">GCM10022247_29450</name>
</gene>
<dbReference type="Proteomes" id="UP001501747">
    <property type="component" value="Unassembled WGS sequence"/>
</dbReference>
<evidence type="ECO:0008006" key="3">
    <source>
        <dbReference type="Google" id="ProtNLM"/>
    </source>
</evidence>
<comment type="caution">
    <text evidence="1">The sequence shown here is derived from an EMBL/GenBank/DDBJ whole genome shotgun (WGS) entry which is preliminary data.</text>
</comment>
<accession>A0ABP7S375</accession>
<dbReference type="InterPro" id="IPR025680">
    <property type="entry name" value="DddI"/>
</dbReference>
<proteinExistence type="predicted"/>
<sequence length="138" mass="15202">MAALDVYYAREHGDEPVTVGTVEEIDALIDHVRAESPAIAPILMEVHLSGDPYTQGLDVGVNGDVGVLRYSGREWFEGVYSTGAGPADGEPLQYFYMDTDTEFPPNSEIPLDDVRQAVREFLVTDGDRPANITWQADR</sequence>
<organism evidence="1 2">
    <name type="scientific">Allokutzneria multivorans</name>
    <dbReference type="NCBI Taxonomy" id="1142134"/>
    <lineage>
        <taxon>Bacteria</taxon>
        <taxon>Bacillati</taxon>
        <taxon>Actinomycetota</taxon>
        <taxon>Actinomycetes</taxon>
        <taxon>Pseudonocardiales</taxon>
        <taxon>Pseudonocardiaceae</taxon>
        <taxon>Allokutzneria</taxon>
    </lineage>
</organism>
<keyword evidence="2" id="KW-1185">Reference proteome</keyword>
<name>A0ABP7S375_9PSEU</name>
<evidence type="ECO:0000313" key="1">
    <source>
        <dbReference type="EMBL" id="GAA4005875.1"/>
    </source>
</evidence>
<dbReference type="EMBL" id="BAABAL010000008">
    <property type="protein sequence ID" value="GAA4005875.1"/>
    <property type="molecule type" value="Genomic_DNA"/>
</dbReference>
<dbReference type="Pfam" id="PF14430">
    <property type="entry name" value="Imm1"/>
    <property type="match status" value="1"/>
</dbReference>